<dbReference type="PIRSF" id="PIRSF004749">
    <property type="entry name" value="Pep_def"/>
    <property type="match status" value="1"/>
</dbReference>
<dbReference type="GO" id="GO:0042586">
    <property type="term" value="F:peptide deformylase activity"/>
    <property type="evidence" value="ECO:0007669"/>
    <property type="project" value="UniProtKB-EC"/>
</dbReference>
<comment type="catalytic activity">
    <reaction evidence="2">
        <text>N-terminal N-formyl-L-methionyl-[peptide] + H2O = N-terminal L-methionyl-[peptide] + formate</text>
        <dbReference type="Rhea" id="RHEA:24420"/>
        <dbReference type="Rhea" id="RHEA-COMP:10639"/>
        <dbReference type="Rhea" id="RHEA-COMP:10640"/>
        <dbReference type="ChEBI" id="CHEBI:15377"/>
        <dbReference type="ChEBI" id="CHEBI:15740"/>
        <dbReference type="ChEBI" id="CHEBI:49298"/>
        <dbReference type="ChEBI" id="CHEBI:64731"/>
        <dbReference type="EC" id="3.5.1.88"/>
    </reaction>
</comment>
<comment type="cofactor">
    <cofactor evidence="2">
        <name>Fe(2+)</name>
        <dbReference type="ChEBI" id="CHEBI:29033"/>
    </cofactor>
    <text evidence="2">Binds 1 Fe(2+) ion.</text>
</comment>
<keyword evidence="5" id="KW-1185">Reference proteome</keyword>
<dbReference type="Proteomes" id="UP001519306">
    <property type="component" value="Unassembled WGS sequence"/>
</dbReference>
<keyword evidence="2" id="KW-0479">Metal-binding</keyword>
<comment type="similarity">
    <text evidence="1 2">Belongs to the polypeptide deformylase family.</text>
</comment>
<dbReference type="CDD" id="cd00487">
    <property type="entry name" value="Pep_deformylase"/>
    <property type="match status" value="1"/>
</dbReference>
<dbReference type="PANTHER" id="PTHR10458:SF22">
    <property type="entry name" value="PEPTIDE DEFORMYLASE"/>
    <property type="match status" value="1"/>
</dbReference>
<keyword evidence="2 4" id="KW-0378">Hydrolase</keyword>
<feature type="binding site" evidence="2">
    <location>
        <position position="89"/>
    </location>
    <ligand>
        <name>Fe cation</name>
        <dbReference type="ChEBI" id="CHEBI:24875"/>
    </ligand>
</feature>
<proteinExistence type="inferred from homology"/>
<dbReference type="SUPFAM" id="SSF56420">
    <property type="entry name" value="Peptide deformylase"/>
    <property type="match status" value="1"/>
</dbReference>
<reference evidence="4 5" key="1">
    <citation type="submission" date="2021-03" db="EMBL/GenBank/DDBJ databases">
        <title>Genomic Encyclopedia of Type Strains, Phase IV (KMG-IV): sequencing the most valuable type-strain genomes for metagenomic binning, comparative biology and taxonomic classification.</title>
        <authorList>
            <person name="Goeker M."/>
        </authorList>
    </citation>
    <scope>NUCLEOTIDE SEQUENCE [LARGE SCALE GENOMIC DNA]</scope>
    <source>
        <strain evidence="4 5">DSM 27563</strain>
    </source>
</reference>
<sequence length="159" mass="18240">MAVRVIRTDDDPILRKKSRDVKEINDRMKELIRDMFETMDEADGVGLAAPQVGILRRIIVIDDRESTRLALINPEIIEKDGNEKGFEGCLSIPGRQGTVERCTHVIVNYLDEDSNEKEIEANDFLARILQHEIDHLNGILYTDRAVEMYEITQEEGDIE</sequence>
<dbReference type="RefSeq" id="WP_210061432.1">
    <property type="nucleotide sequence ID" value="NZ_JAGGLJ010000013.1"/>
</dbReference>
<keyword evidence="2" id="KW-0408">Iron</keyword>
<name>A0ABS4KDL2_9FIRM</name>
<comment type="caution">
    <text evidence="4">The sequence shown here is derived from an EMBL/GenBank/DDBJ whole genome shotgun (WGS) entry which is preliminary data.</text>
</comment>
<comment type="function">
    <text evidence="2">Removes the formyl group from the N-terminal Met of newly synthesized proteins. Requires at least a dipeptide for an efficient rate of reaction. N-terminal L-methionine is a prerequisite for activity but the enzyme has broad specificity at other positions.</text>
</comment>
<evidence type="ECO:0000256" key="2">
    <source>
        <dbReference type="HAMAP-Rule" id="MF_00163"/>
    </source>
</evidence>
<evidence type="ECO:0000256" key="1">
    <source>
        <dbReference type="ARBA" id="ARBA00010759"/>
    </source>
</evidence>
<keyword evidence="2" id="KW-0648">Protein biosynthesis</keyword>
<evidence type="ECO:0000313" key="4">
    <source>
        <dbReference type="EMBL" id="MBP2025847.1"/>
    </source>
</evidence>
<dbReference type="Pfam" id="PF01327">
    <property type="entry name" value="Pep_deformylase"/>
    <property type="match status" value="1"/>
</dbReference>
<feature type="binding site" evidence="2">
    <location>
        <position position="131"/>
    </location>
    <ligand>
        <name>Fe cation</name>
        <dbReference type="ChEBI" id="CHEBI:24875"/>
    </ligand>
</feature>
<dbReference type="Gene3D" id="3.90.45.10">
    <property type="entry name" value="Peptide deformylase"/>
    <property type="match status" value="1"/>
</dbReference>
<organism evidence="4 5">
    <name type="scientific">Peptoniphilus stercorisuis</name>
    <dbReference type="NCBI Taxonomy" id="1436965"/>
    <lineage>
        <taxon>Bacteria</taxon>
        <taxon>Bacillati</taxon>
        <taxon>Bacillota</taxon>
        <taxon>Tissierellia</taxon>
        <taxon>Tissierellales</taxon>
        <taxon>Peptoniphilaceae</taxon>
        <taxon>Peptoniphilus</taxon>
    </lineage>
</organism>
<dbReference type="NCBIfam" id="NF001159">
    <property type="entry name" value="PRK00150.1-3"/>
    <property type="match status" value="1"/>
</dbReference>
<dbReference type="EC" id="3.5.1.88" evidence="2"/>
<dbReference type="HAMAP" id="MF_00163">
    <property type="entry name" value="Pep_deformylase"/>
    <property type="match status" value="1"/>
</dbReference>
<dbReference type="NCBIfam" id="TIGR00079">
    <property type="entry name" value="pept_deformyl"/>
    <property type="match status" value="1"/>
</dbReference>
<feature type="active site" evidence="2">
    <location>
        <position position="132"/>
    </location>
</feature>
<protein>
    <recommendedName>
        <fullName evidence="2">Peptide deformylase</fullName>
        <shortName evidence="2">PDF</shortName>
        <ecNumber evidence="2">3.5.1.88</ecNumber>
    </recommendedName>
    <alternativeName>
        <fullName evidence="2">Polypeptide deformylase</fullName>
    </alternativeName>
</protein>
<dbReference type="EMBL" id="JAGGLJ010000013">
    <property type="protein sequence ID" value="MBP2025847.1"/>
    <property type="molecule type" value="Genomic_DNA"/>
</dbReference>
<evidence type="ECO:0000313" key="5">
    <source>
        <dbReference type="Proteomes" id="UP001519306"/>
    </source>
</evidence>
<keyword evidence="3" id="KW-0175">Coiled coil</keyword>
<dbReference type="InterPro" id="IPR023635">
    <property type="entry name" value="Peptide_deformylase"/>
</dbReference>
<gene>
    <name evidence="2" type="primary">def</name>
    <name evidence="4" type="ORF">J2Z71_001396</name>
</gene>
<dbReference type="PRINTS" id="PR01576">
    <property type="entry name" value="PDEFORMYLASE"/>
</dbReference>
<dbReference type="InterPro" id="IPR036821">
    <property type="entry name" value="Peptide_deformylase_sf"/>
</dbReference>
<feature type="coiled-coil region" evidence="3">
    <location>
        <begin position="14"/>
        <end position="41"/>
    </location>
</feature>
<feature type="binding site" evidence="2">
    <location>
        <position position="135"/>
    </location>
    <ligand>
        <name>Fe cation</name>
        <dbReference type="ChEBI" id="CHEBI:24875"/>
    </ligand>
</feature>
<accession>A0ABS4KDL2</accession>
<dbReference type="PANTHER" id="PTHR10458">
    <property type="entry name" value="PEPTIDE DEFORMYLASE"/>
    <property type="match status" value="1"/>
</dbReference>
<evidence type="ECO:0000256" key="3">
    <source>
        <dbReference type="SAM" id="Coils"/>
    </source>
</evidence>